<keyword evidence="2" id="KW-1185">Reference proteome</keyword>
<name>A0A183DYN1_9BILA</name>
<dbReference type="OrthoDB" id="5812274at2759"/>
<gene>
    <name evidence="1" type="ORF">GPUH_LOCUS13822</name>
</gene>
<dbReference type="AlphaFoldDB" id="A0A183DYN1"/>
<evidence type="ECO:0000313" key="3">
    <source>
        <dbReference type="WBParaSite" id="GPUH_0001383701-mRNA-1"/>
    </source>
</evidence>
<dbReference type="WBParaSite" id="GPUH_0001383701-mRNA-1">
    <property type="protein sequence ID" value="GPUH_0001383701-mRNA-1"/>
    <property type="gene ID" value="GPUH_0001383701"/>
</dbReference>
<proteinExistence type="predicted"/>
<evidence type="ECO:0000313" key="1">
    <source>
        <dbReference type="EMBL" id="VDN23058.1"/>
    </source>
</evidence>
<accession>A0A183DYN1</accession>
<sequence length="68" mass="7292">MSSGISDKDVADVLNAIDGVGNSTMQPHRVAKPVPLSSLAIINDPQCNNSDLKSILQEVCNLHFLRTC</sequence>
<reference evidence="1 2" key="2">
    <citation type="submission" date="2018-11" db="EMBL/GenBank/DDBJ databases">
        <authorList>
            <consortium name="Pathogen Informatics"/>
        </authorList>
    </citation>
    <scope>NUCLEOTIDE SEQUENCE [LARGE SCALE GENOMIC DNA]</scope>
</reference>
<reference evidence="3" key="1">
    <citation type="submission" date="2016-06" db="UniProtKB">
        <authorList>
            <consortium name="WormBaseParasite"/>
        </authorList>
    </citation>
    <scope>IDENTIFICATION</scope>
</reference>
<protein>
    <submittedName>
        <fullName evidence="3">Mediator of RNA polymerase II transcription subunit 25</fullName>
    </submittedName>
</protein>
<dbReference type="Proteomes" id="UP000271098">
    <property type="component" value="Unassembled WGS sequence"/>
</dbReference>
<evidence type="ECO:0000313" key="2">
    <source>
        <dbReference type="Proteomes" id="UP000271098"/>
    </source>
</evidence>
<organism evidence="3">
    <name type="scientific">Gongylonema pulchrum</name>
    <dbReference type="NCBI Taxonomy" id="637853"/>
    <lineage>
        <taxon>Eukaryota</taxon>
        <taxon>Metazoa</taxon>
        <taxon>Ecdysozoa</taxon>
        <taxon>Nematoda</taxon>
        <taxon>Chromadorea</taxon>
        <taxon>Rhabditida</taxon>
        <taxon>Spirurina</taxon>
        <taxon>Spiruromorpha</taxon>
        <taxon>Spiruroidea</taxon>
        <taxon>Gongylonematidae</taxon>
        <taxon>Gongylonema</taxon>
    </lineage>
</organism>
<dbReference type="EMBL" id="UYRT01080605">
    <property type="protein sequence ID" value="VDN23058.1"/>
    <property type="molecule type" value="Genomic_DNA"/>
</dbReference>